<keyword evidence="4" id="KW-1185">Reference proteome</keyword>
<dbReference type="EMBL" id="CP009498">
    <property type="protein sequence ID" value="AKL97630.1"/>
    <property type="molecule type" value="Genomic_DNA"/>
</dbReference>
<evidence type="ECO:0000313" key="3">
    <source>
        <dbReference type="EMBL" id="AKL97630.1"/>
    </source>
</evidence>
<feature type="chain" id="PRO_5005185950" description="DUF4139 domain-containing protein" evidence="1">
    <location>
        <begin position="22"/>
        <end position="447"/>
    </location>
</feature>
<dbReference type="STRING" id="1408281.Epro_0251"/>
<dbReference type="KEGG" id="epo:Epro_0251"/>
<gene>
    <name evidence="3" type="ORF">Epro_0251</name>
</gene>
<reference evidence="3 4" key="1">
    <citation type="submission" date="2014-09" db="EMBL/GenBank/DDBJ databases">
        <title>Complete genome sequence of Endomicrobium proavitum.</title>
        <authorList>
            <person name="Zheng H."/>
        </authorList>
    </citation>
    <scope>NUCLEOTIDE SEQUENCE [LARGE SCALE GENOMIC DNA]</scope>
    <source>
        <strain evidence="3 4">Rsa215</strain>
    </source>
</reference>
<dbReference type="RefSeq" id="WP_052569850.1">
    <property type="nucleotide sequence ID" value="NZ_CP009498.1"/>
</dbReference>
<accession>A0A0G3WIC0</accession>
<dbReference type="PANTHER" id="PTHR38075:SF1">
    <property type="entry name" value="DUF4139 DOMAIN-CONTAINING PROTEIN"/>
    <property type="match status" value="1"/>
</dbReference>
<dbReference type="PANTHER" id="PTHR38075">
    <property type="entry name" value="DUF4139 DOMAIN-CONTAINING PROTEIN"/>
    <property type="match status" value="1"/>
</dbReference>
<dbReference type="OrthoDB" id="9783078at2"/>
<name>A0A0G3WIC0_9BACT</name>
<evidence type="ECO:0000313" key="4">
    <source>
        <dbReference type="Proteomes" id="UP000035337"/>
    </source>
</evidence>
<dbReference type="InterPro" id="IPR037291">
    <property type="entry name" value="DUF4139"/>
</dbReference>
<evidence type="ECO:0000256" key="1">
    <source>
        <dbReference type="SAM" id="SignalP"/>
    </source>
</evidence>
<protein>
    <recommendedName>
        <fullName evidence="2">DUF4139 domain-containing protein</fullName>
    </recommendedName>
</protein>
<feature type="signal peptide" evidence="1">
    <location>
        <begin position="1"/>
        <end position="21"/>
    </location>
</feature>
<dbReference type="Pfam" id="PF13598">
    <property type="entry name" value="DUF4139"/>
    <property type="match status" value="1"/>
</dbReference>
<dbReference type="Proteomes" id="UP000035337">
    <property type="component" value="Chromosome"/>
</dbReference>
<dbReference type="AlphaFoldDB" id="A0A0G3WIC0"/>
<evidence type="ECO:0000259" key="2">
    <source>
        <dbReference type="Pfam" id="PF13598"/>
    </source>
</evidence>
<feature type="domain" description="DUF4139" evidence="2">
    <location>
        <begin position="171"/>
        <end position="447"/>
    </location>
</feature>
<organism evidence="3 4">
    <name type="scientific">Endomicrobium proavitum</name>
    <dbReference type="NCBI Taxonomy" id="1408281"/>
    <lineage>
        <taxon>Bacteria</taxon>
        <taxon>Pseudomonadati</taxon>
        <taxon>Elusimicrobiota</taxon>
        <taxon>Endomicrobiia</taxon>
        <taxon>Endomicrobiales</taxon>
        <taxon>Endomicrobiaceae</taxon>
        <taxon>Endomicrobium</taxon>
    </lineage>
</organism>
<sequence length="447" mass="49625">MKKRFICALSLLAFAGQTAFADVAITIYNNNRALVKETREVSIKEGVQTLEFDDVAAYVDPTSVLPKFLKDASKIEILEQNYDYDLVSKNKLLSKYIGKTISVIRASDDKRPNISSGTLLSVNGGIVVRSGSKIILEPQGEISLPQLPDGLRLKPTLTWLVSSSIDTENVLDVSYQTSGISWNADYVLAVDDKETFADITGWVTINNQSGTSYDDAKLKLIAGDVNTVSAAPLKSLRYEQKDKVADNEAAFGEKSFYEYHMYELKRKSTIKENEIKQIEFISANKIPVKKTLVFNAADSDNVTVNLEFVNSAANNLGLPLPKGKIRVSKYDADSLEFVGEDLIDHTAKDAAVTVLTGNSFDVKGERIRTNYKSGSSSSEESYKITLKNSKDADVTVNVVEIMQGYSQWKITDNSAKFEKKDSHRIEFLMKVPANSESVVTYTVKYNW</sequence>
<keyword evidence="1" id="KW-0732">Signal</keyword>
<proteinExistence type="predicted"/>